<name>K8AEQ6_9ENTR</name>
<dbReference type="STRING" id="1073999.AFK62_09635"/>
<dbReference type="AlphaFoldDB" id="K8AEQ6"/>
<dbReference type="EMBL" id="CAKW01000078">
    <property type="protein sequence ID" value="CCJ72732.1"/>
    <property type="molecule type" value="Genomic_DNA"/>
</dbReference>
<dbReference type="Proteomes" id="UP000009340">
    <property type="component" value="Unassembled WGS sequence"/>
</dbReference>
<organism evidence="1 2">
    <name type="scientific">Cronobacter condimenti 1330</name>
    <dbReference type="NCBI Taxonomy" id="1073999"/>
    <lineage>
        <taxon>Bacteria</taxon>
        <taxon>Pseudomonadati</taxon>
        <taxon>Pseudomonadota</taxon>
        <taxon>Gammaproteobacteria</taxon>
        <taxon>Enterobacterales</taxon>
        <taxon>Enterobacteriaceae</taxon>
        <taxon>Cronobacter</taxon>
    </lineage>
</organism>
<protein>
    <submittedName>
        <fullName evidence="1">COG2320: Uncharacterized conserved protein</fullName>
    </submittedName>
</protein>
<proteinExistence type="predicted"/>
<dbReference type="SUPFAM" id="SSF81301">
    <property type="entry name" value="Nucleotidyltransferase"/>
    <property type="match status" value="1"/>
</dbReference>
<dbReference type="eggNOG" id="COG2320">
    <property type="taxonomic scope" value="Bacteria"/>
</dbReference>
<dbReference type="Pfam" id="PF04229">
    <property type="entry name" value="GrpB"/>
    <property type="match status" value="1"/>
</dbReference>
<gene>
    <name evidence="1" type="ORF">BN137_2101</name>
</gene>
<dbReference type="InterPro" id="IPR043519">
    <property type="entry name" value="NT_sf"/>
</dbReference>
<sequence>MTLSRKMLFEPDFLIKNARLRRLGGMNADRRTLMAGRQITLEPYDPAWPARFDEEAQRVRATLGAVARIVHHIGSTSVPGLAAKPVIDMLLEVSSLAALDACNARMQALGYTPRGEHGIAGRRYFIKGDSARTHHLHAFETGSEHITRHLAFRDYLRRHDDAANEYQRIKFAAARDSGFQSDSYSEQKTAFIERIERLGTGGLTLIKSNAE</sequence>
<evidence type="ECO:0000313" key="2">
    <source>
        <dbReference type="Proteomes" id="UP000009340"/>
    </source>
</evidence>
<dbReference type="InterPro" id="IPR007344">
    <property type="entry name" value="GrpB/CoaE"/>
</dbReference>
<dbReference type="Gene3D" id="3.30.460.10">
    <property type="entry name" value="Beta Polymerase, domain 2"/>
    <property type="match status" value="1"/>
</dbReference>
<accession>K8AEQ6</accession>
<reference evidence="1" key="1">
    <citation type="submission" date="2012-07" db="EMBL/GenBank/DDBJ databases">
        <authorList>
            <person name="Cummings C."/>
        </authorList>
    </citation>
    <scope>NUCLEOTIDE SEQUENCE</scope>
    <source>
        <strain evidence="1">1330</strain>
    </source>
</reference>
<dbReference type="PANTHER" id="PTHR34822:SF1">
    <property type="entry name" value="GRPB FAMILY PROTEIN"/>
    <property type="match status" value="1"/>
</dbReference>
<evidence type="ECO:0000313" key="1">
    <source>
        <dbReference type="EMBL" id="CCJ72732.1"/>
    </source>
</evidence>
<comment type="caution">
    <text evidence="1">The sequence shown here is derived from an EMBL/GenBank/DDBJ whole genome shotgun (WGS) entry which is preliminary data.</text>
</comment>
<dbReference type="PANTHER" id="PTHR34822">
    <property type="entry name" value="GRPB DOMAIN PROTEIN (AFU_ORTHOLOGUE AFUA_1G01530)"/>
    <property type="match status" value="1"/>
</dbReference>